<dbReference type="AlphaFoldDB" id="A0A7M2XHZ1"/>
<evidence type="ECO:0008006" key="3">
    <source>
        <dbReference type="Google" id="ProtNLM"/>
    </source>
</evidence>
<dbReference type="RefSeq" id="WP_193902295.1">
    <property type="nucleotide sequence ID" value="NZ_CP063450.1"/>
</dbReference>
<protein>
    <recommendedName>
        <fullName evidence="3">Restriction system protein</fullName>
    </recommendedName>
</protein>
<dbReference type="EMBL" id="CP063450">
    <property type="protein sequence ID" value="QOV97317.1"/>
    <property type="molecule type" value="Genomic_DNA"/>
</dbReference>
<evidence type="ECO:0000313" key="1">
    <source>
        <dbReference type="EMBL" id="QOV97317.1"/>
    </source>
</evidence>
<keyword evidence="2" id="KW-1185">Reference proteome</keyword>
<sequence length="383" mass="42918">MQRAARERERAEAAAQRAAAADRARLEKEAKVAYVAQREAEAAQENALIATQLQDIEDLLAATLDVDDWVDLEALKQSVERRSFHPPGDLQPPTQQPQYFALPDQPRFVPPSTPSGLAAALGGNRRYNAELSAAAEVHREHMRGWWDAFQETFRQNAVLRDRWRTYERERYRRLEQSMRAHEAAEERRLRDVEVANEKLDRLIAGLRRREPAALEEYVGIVLANSAYPECFDVVHEYSYNSEDLELKVSVAVPAPREFPSTKSVRYVKASDEIVRTPLSATDLKRRYNNAVNQVALRTAHEVFEADREAVIDAVSLTVVADAVDPATGRDATVALLQLAVDRETFMALDLSRVEPAQTLKHLSAAVSKNPYGLVPLAGTGVRG</sequence>
<name>A0A7M2XHZ1_9NOCA</name>
<reference evidence="1 2" key="1">
    <citation type="submission" date="2020-10" db="EMBL/GenBank/DDBJ databases">
        <title>Whole genome sequence of oil-degrading bacteria Rhodococcus pyridinivorans strain 5Ap.</title>
        <authorList>
            <person name="Akhremchuk A.E."/>
            <person name="Valentovich L.N."/>
            <person name="Charniauskaya M.I."/>
            <person name="Bukliarevich H.A."/>
            <person name="Titok M.A."/>
        </authorList>
    </citation>
    <scope>NUCLEOTIDE SEQUENCE [LARGE SCALE GENOMIC DNA]</scope>
    <source>
        <strain evidence="1 2">5Ap</strain>
    </source>
</reference>
<organism evidence="1 2">
    <name type="scientific">Rhodococcus pyridinivorans</name>
    <dbReference type="NCBI Taxonomy" id="103816"/>
    <lineage>
        <taxon>Bacteria</taxon>
        <taxon>Bacillati</taxon>
        <taxon>Actinomycetota</taxon>
        <taxon>Actinomycetes</taxon>
        <taxon>Mycobacteriales</taxon>
        <taxon>Nocardiaceae</taxon>
        <taxon>Rhodococcus</taxon>
    </lineage>
</organism>
<accession>A0A7M2XHZ1</accession>
<gene>
    <name evidence="1" type="ORF">INP59_15275</name>
</gene>
<dbReference type="Proteomes" id="UP000593818">
    <property type="component" value="Chromosome"/>
</dbReference>
<proteinExistence type="predicted"/>
<evidence type="ECO:0000313" key="2">
    <source>
        <dbReference type="Proteomes" id="UP000593818"/>
    </source>
</evidence>